<keyword evidence="1 4" id="KW-0808">Transferase</keyword>
<dbReference type="SUPFAM" id="SSF55729">
    <property type="entry name" value="Acyl-CoA N-acyltransferases (Nat)"/>
    <property type="match status" value="1"/>
</dbReference>
<accession>A0A543PSK7</accession>
<evidence type="ECO:0000313" key="4">
    <source>
        <dbReference type="EMBL" id="TQN47045.1"/>
    </source>
</evidence>
<evidence type="ECO:0000259" key="3">
    <source>
        <dbReference type="PROSITE" id="PS51186"/>
    </source>
</evidence>
<evidence type="ECO:0000256" key="2">
    <source>
        <dbReference type="ARBA" id="ARBA00023315"/>
    </source>
</evidence>
<dbReference type="CDD" id="cd04301">
    <property type="entry name" value="NAT_SF"/>
    <property type="match status" value="1"/>
</dbReference>
<dbReference type="PANTHER" id="PTHR43877:SF5">
    <property type="entry name" value="BLL8307 PROTEIN"/>
    <property type="match status" value="1"/>
</dbReference>
<dbReference type="Pfam" id="PF00583">
    <property type="entry name" value="Acetyltransf_1"/>
    <property type="match status" value="1"/>
</dbReference>
<dbReference type="Proteomes" id="UP000320085">
    <property type="component" value="Unassembled WGS sequence"/>
</dbReference>
<dbReference type="GO" id="GO:0016747">
    <property type="term" value="F:acyltransferase activity, transferring groups other than amino-acyl groups"/>
    <property type="evidence" value="ECO:0007669"/>
    <property type="project" value="InterPro"/>
</dbReference>
<evidence type="ECO:0000256" key="1">
    <source>
        <dbReference type="ARBA" id="ARBA00022679"/>
    </source>
</evidence>
<organism evidence="4 5">
    <name type="scientific">Humibacillus xanthopallidus</name>
    <dbReference type="NCBI Taxonomy" id="412689"/>
    <lineage>
        <taxon>Bacteria</taxon>
        <taxon>Bacillati</taxon>
        <taxon>Actinomycetota</taxon>
        <taxon>Actinomycetes</taxon>
        <taxon>Micrococcales</taxon>
        <taxon>Intrasporangiaceae</taxon>
        <taxon>Humibacillus</taxon>
    </lineage>
</organism>
<gene>
    <name evidence="4" type="ORF">FHX52_0136</name>
</gene>
<feature type="domain" description="N-acetyltransferase" evidence="3">
    <location>
        <begin position="1"/>
        <end position="139"/>
    </location>
</feature>
<dbReference type="PANTHER" id="PTHR43877">
    <property type="entry name" value="AMINOALKYLPHOSPHONATE N-ACETYLTRANSFERASE-RELATED-RELATED"/>
    <property type="match status" value="1"/>
</dbReference>
<dbReference type="EMBL" id="VFQF01000001">
    <property type="protein sequence ID" value="TQN47045.1"/>
    <property type="molecule type" value="Genomic_DNA"/>
</dbReference>
<dbReference type="PROSITE" id="PS51186">
    <property type="entry name" value="GNAT"/>
    <property type="match status" value="1"/>
</dbReference>
<dbReference type="AlphaFoldDB" id="A0A543PSK7"/>
<proteinExistence type="predicted"/>
<sequence length="139" mass="15456">MQLLLAEHIADMYATSPAESVHALDLDALRGPDVVFWAAWDGPLAVGCGALKDLNDDDVELKSMRTSAASRGKGVGTVMLRHLLDEARRRGAKRVLLETGSQQFFAPARRLYERHQFTQRGPFAGYIEDPNSHFYELAL</sequence>
<comment type="caution">
    <text evidence="4">The sequence shown here is derived from an EMBL/GenBank/DDBJ whole genome shotgun (WGS) entry which is preliminary data.</text>
</comment>
<reference evidence="4 5" key="1">
    <citation type="submission" date="2019-06" db="EMBL/GenBank/DDBJ databases">
        <title>Sequencing the genomes of 1000 actinobacteria strains.</title>
        <authorList>
            <person name="Klenk H.-P."/>
        </authorList>
    </citation>
    <scope>NUCLEOTIDE SEQUENCE [LARGE SCALE GENOMIC DNA]</scope>
    <source>
        <strain evidence="4 5">DSM 21776</strain>
    </source>
</reference>
<dbReference type="Gene3D" id="3.40.630.30">
    <property type="match status" value="1"/>
</dbReference>
<evidence type="ECO:0000313" key="5">
    <source>
        <dbReference type="Proteomes" id="UP000320085"/>
    </source>
</evidence>
<dbReference type="InterPro" id="IPR000182">
    <property type="entry name" value="GNAT_dom"/>
</dbReference>
<dbReference type="InterPro" id="IPR016181">
    <property type="entry name" value="Acyl_CoA_acyltransferase"/>
</dbReference>
<name>A0A543PSK7_9MICO</name>
<protein>
    <submittedName>
        <fullName evidence="4">Putative acetyltransferase</fullName>
    </submittedName>
</protein>
<keyword evidence="2" id="KW-0012">Acyltransferase</keyword>
<dbReference type="InterPro" id="IPR050832">
    <property type="entry name" value="Bact_Acetyltransf"/>
</dbReference>